<protein>
    <submittedName>
        <fullName evidence="2">Uncharacterized protein</fullName>
    </submittedName>
</protein>
<keyword evidence="1" id="KW-1133">Transmembrane helix</keyword>
<evidence type="ECO:0000313" key="2">
    <source>
        <dbReference type="EMBL" id="OQV26139.1"/>
    </source>
</evidence>
<keyword evidence="3" id="KW-1185">Reference proteome</keyword>
<feature type="transmembrane region" description="Helical" evidence="1">
    <location>
        <begin position="12"/>
        <end position="34"/>
    </location>
</feature>
<sequence>MNSRACCTLCTCCYMIGYYQLVLVLVNVLLYFYINPPGTEFGLFVLGLQTLRFLFAVGFLCGVNQEKKRLLISWGIFATLLVMLKVVLTGLSIILLWSPFSDLLSMLFIIIDIFCLVTVHSYYRQLKKKHHQRDINYRMHFFIPVAENPCEPIQTVSGKTVDGALPSSSPPPGYKELFETMPPFLFHDSCAVVSVPENANVDGGGVSHI</sequence>
<dbReference type="EMBL" id="MTYJ01000001">
    <property type="protein sequence ID" value="OQV26139.1"/>
    <property type="molecule type" value="Genomic_DNA"/>
</dbReference>
<organism evidence="2 3">
    <name type="scientific">Hypsibius exemplaris</name>
    <name type="common">Freshwater tardigrade</name>
    <dbReference type="NCBI Taxonomy" id="2072580"/>
    <lineage>
        <taxon>Eukaryota</taxon>
        <taxon>Metazoa</taxon>
        <taxon>Ecdysozoa</taxon>
        <taxon>Tardigrada</taxon>
        <taxon>Eutardigrada</taxon>
        <taxon>Parachela</taxon>
        <taxon>Hypsibioidea</taxon>
        <taxon>Hypsibiidae</taxon>
        <taxon>Hypsibius</taxon>
    </lineage>
</organism>
<accession>A0A1W0XF76</accession>
<evidence type="ECO:0000256" key="1">
    <source>
        <dbReference type="SAM" id="Phobius"/>
    </source>
</evidence>
<keyword evidence="1" id="KW-0472">Membrane</keyword>
<feature type="transmembrane region" description="Helical" evidence="1">
    <location>
        <begin position="70"/>
        <end position="97"/>
    </location>
</feature>
<reference evidence="3" key="1">
    <citation type="submission" date="2017-01" db="EMBL/GenBank/DDBJ databases">
        <title>Comparative genomics of anhydrobiosis in the tardigrade Hypsibius dujardini.</title>
        <authorList>
            <person name="Yoshida Y."/>
            <person name="Koutsovoulos G."/>
            <person name="Laetsch D."/>
            <person name="Stevens L."/>
            <person name="Kumar S."/>
            <person name="Horikawa D."/>
            <person name="Ishino K."/>
            <person name="Komine S."/>
            <person name="Tomita M."/>
            <person name="Blaxter M."/>
            <person name="Arakawa K."/>
        </authorList>
    </citation>
    <scope>NUCLEOTIDE SEQUENCE [LARGE SCALE GENOMIC DNA]</scope>
    <source>
        <strain evidence="3">Z151</strain>
    </source>
</reference>
<feature type="transmembrane region" description="Helical" evidence="1">
    <location>
        <begin position="103"/>
        <end position="123"/>
    </location>
</feature>
<comment type="caution">
    <text evidence="2">The sequence shown here is derived from an EMBL/GenBank/DDBJ whole genome shotgun (WGS) entry which is preliminary data.</text>
</comment>
<name>A0A1W0XF76_HYPEX</name>
<keyword evidence="1" id="KW-0812">Transmembrane</keyword>
<evidence type="ECO:0000313" key="3">
    <source>
        <dbReference type="Proteomes" id="UP000192578"/>
    </source>
</evidence>
<gene>
    <name evidence="2" type="ORF">BV898_00261</name>
</gene>
<feature type="transmembrane region" description="Helical" evidence="1">
    <location>
        <begin position="40"/>
        <end position="63"/>
    </location>
</feature>
<proteinExistence type="predicted"/>
<dbReference type="Proteomes" id="UP000192578">
    <property type="component" value="Unassembled WGS sequence"/>
</dbReference>
<dbReference type="AlphaFoldDB" id="A0A1W0XF76"/>